<dbReference type="KEGG" id="mar:MAE_59970"/>
<keyword evidence="1" id="KW-0812">Transmembrane</keyword>
<name>B0JJW5_MICAN</name>
<evidence type="ECO:0000313" key="2">
    <source>
        <dbReference type="EMBL" id="BAG05819.1"/>
    </source>
</evidence>
<reference evidence="2 3" key="1">
    <citation type="journal article" date="2007" name="DNA Res.">
        <title>Complete genomic structure of the bloom-forming toxic cyanobacterium Microcystis aeruginosa NIES-843.</title>
        <authorList>
            <person name="Kaneko T."/>
            <person name="Nakajima N."/>
            <person name="Okamoto S."/>
            <person name="Suzuki I."/>
            <person name="Tanabe Y."/>
            <person name="Tamaoki M."/>
            <person name="Nakamura Y."/>
            <person name="Kasai F."/>
            <person name="Watanabe A."/>
            <person name="Kawashima K."/>
            <person name="Kishida Y."/>
            <person name="Ono A."/>
            <person name="Shimizu Y."/>
            <person name="Takahashi C."/>
            <person name="Minami C."/>
            <person name="Fujishiro T."/>
            <person name="Kohara M."/>
            <person name="Katoh M."/>
            <person name="Nakazaki N."/>
            <person name="Nakayama S."/>
            <person name="Yamada M."/>
            <person name="Tabata S."/>
            <person name="Watanabe M.M."/>
        </authorList>
    </citation>
    <scope>NUCLEOTIDE SEQUENCE [LARGE SCALE GENOMIC DNA]</scope>
    <source>
        <strain evidence="3">NIES-843 / IAM M-247</strain>
    </source>
</reference>
<sequence length="52" mass="5777">MPSYSSQILTLPALPWVTLIALFRVIRYANFLPCSPLPIPNSKAITSVPHQI</sequence>
<dbReference type="PaxDb" id="449447-MAE_59970"/>
<dbReference type="EnsemblBacteria" id="BAG05819">
    <property type="protein sequence ID" value="BAG05819"/>
    <property type="gene ID" value="MAE_59970"/>
</dbReference>
<gene>
    <name evidence="2" type="ordered locus">MAE_59970</name>
</gene>
<keyword evidence="1" id="KW-0472">Membrane</keyword>
<dbReference type="HOGENOM" id="CLU_3081860_0_0_3"/>
<proteinExistence type="predicted"/>
<dbReference type="Proteomes" id="UP000001510">
    <property type="component" value="Chromosome"/>
</dbReference>
<protein>
    <submittedName>
        <fullName evidence="2">Uncharacterized protein</fullName>
    </submittedName>
</protein>
<dbReference type="EMBL" id="AP009552">
    <property type="protein sequence ID" value="BAG05819.1"/>
    <property type="molecule type" value="Genomic_DNA"/>
</dbReference>
<keyword evidence="3" id="KW-1185">Reference proteome</keyword>
<feature type="transmembrane region" description="Helical" evidence="1">
    <location>
        <begin position="6"/>
        <end position="26"/>
    </location>
</feature>
<keyword evidence="1" id="KW-1133">Transmembrane helix</keyword>
<dbReference type="STRING" id="449447.MAE_59970"/>
<evidence type="ECO:0000256" key="1">
    <source>
        <dbReference type="SAM" id="Phobius"/>
    </source>
</evidence>
<organism evidence="2 3">
    <name type="scientific">Microcystis aeruginosa (strain NIES-843 / IAM M-2473)</name>
    <dbReference type="NCBI Taxonomy" id="449447"/>
    <lineage>
        <taxon>Bacteria</taxon>
        <taxon>Bacillati</taxon>
        <taxon>Cyanobacteriota</taxon>
        <taxon>Cyanophyceae</taxon>
        <taxon>Oscillatoriophycideae</taxon>
        <taxon>Chroococcales</taxon>
        <taxon>Microcystaceae</taxon>
        <taxon>Microcystis</taxon>
    </lineage>
</organism>
<accession>B0JJW5</accession>
<dbReference type="AlphaFoldDB" id="B0JJW5"/>
<evidence type="ECO:0000313" key="3">
    <source>
        <dbReference type="Proteomes" id="UP000001510"/>
    </source>
</evidence>